<feature type="region of interest" description="Disordered" evidence="1">
    <location>
        <begin position="32"/>
        <end position="52"/>
    </location>
</feature>
<keyword evidence="3" id="KW-1185">Reference proteome</keyword>
<proteinExistence type="predicted"/>
<name>A0ABU0RH65_9ACTN</name>
<evidence type="ECO:0000256" key="1">
    <source>
        <dbReference type="SAM" id="MobiDB-lite"/>
    </source>
</evidence>
<reference evidence="2 3" key="1">
    <citation type="submission" date="2023-07" db="EMBL/GenBank/DDBJ databases">
        <title>Comparative genomics of wheat-associated soil bacteria to identify genetic determinants of phenazine resistance.</title>
        <authorList>
            <person name="Mouncey N."/>
        </authorList>
    </citation>
    <scope>NUCLEOTIDE SEQUENCE [LARGE SCALE GENOMIC DNA]</scope>
    <source>
        <strain evidence="2 3">W2I16</strain>
    </source>
</reference>
<accession>A0ABU0RH65</accession>
<sequence>MTYETGSLRRYYPDQVPGVAFRPDYCLPASQPYRQRRPQRMPKRLAEVGYYG</sequence>
<feature type="compositionally biased region" description="Basic residues" evidence="1">
    <location>
        <begin position="34"/>
        <end position="43"/>
    </location>
</feature>
<organism evidence="2 3">
    <name type="scientific">Streptomyces turgidiscabies</name>
    <dbReference type="NCBI Taxonomy" id="85558"/>
    <lineage>
        <taxon>Bacteria</taxon>
        <taxon>Bacillati</taxon>
        <taxon>Actinomycetota</taxon>
        <taxon>Actinomycetes</taxon>
        <taxon>Kitasatosporales</taxon>
        <taxon>Streptomycetaceae</taxon>
        <taxon>Streptomyces</taxon>
    </lineage>
</organism>
<protein>
    <submittedName>
        <fullName evidence="2">Uncharacterized protein</fullName>
    </submittedName>
</protein>
<gene>
    <name evidence="2" type="ORF">QFZ49_001207</name>
</gene>
<dbReference type="EMBL" id="JAUSZS010000002">
    <property type="protein sequence ID" value="MDQ0931300.1"/>
    <property type="molecule type" value="Genomic_DNA"/>
</dbReference>
<comment type="caution">
    <text evidence="2">The sequence shown here is derived from an EMBL/GenBank/DDBJ whole genome shotgun (WGS) entry which is preliminary data.</text>
</comment>
<dbReference type="Proteomes" id="UP001223072">
    <property type="component" value="Unassembled WGS sequence"/>
</dbReference>
<evidence type="ECO:0000313" key="2">
    <source>
        <dbReference type="EMBL" id="MDQ0931300.1"/>
    </source>
</evidence>
<evidence type="ECO:0000313" key="3">
    <source>
        <dbReference type="Proteomes" id="UP001223072"/>
    </source>
</evidence>